<evidence type="ECO:0000313" key="1">
    <source>
        <dbReference type="EMBL" id="KKL11907.1"/>
    </source>
</evidence>
<protein>
    <submittedName>
        <fullName evidence="1">Uncharacterized protein</fullName>
    </submittedName>
</protein>
<dbReference type="Gene3D" id="2.40.10.480">
    <property type="match status" value="1"/>
</dbReference>
<gene>
    <name evidence="1" type="ORF">LCGC14_2541080</name>
</gene>
<dbReference type="AlphaFoldDB" id="A0A0F9BDI4"/>
<sequence length="484" mass="53267">LNVALIMGTEPQHIPDGMFGPDDDGWISEIEATYAAIEMDPPAIGRTVESPARYLSWCRLYALSTDDGRLLWKRRGGPDDRSVLGNGRIISKWPARGGPVVVDQVVYFAAGIWPSEGIYLHALDAADGDPVKAAESLQNSLDYYTLKKVSVEKTILQMEALSLQDRVDEIKDLAEYGHEVTLWCADYTLDLSGNVGIIEVPGEQTARIVQPGYESNAVYSGERDGQILPAIVSTPAAVFWNLAMMPGWQKWMPTYRYGAITWIDGDTCNVTLEEATSSQQGIDVNQSLELTDVPIDYMSCNGAVFSEGDLVLVKFTNQDFEQPRVIGFKSNPKPCESVYVLFEAYYDEGFLYPSRYVVWDAVNEEMADLSEWGGPAGADDYPCAAADLVDWLAATSAPSKSWIYNYTTESNSWVMFFCPFIGHLPTEFGLFKIGNPEEKPVLPSTATTISSSTTPTIIISIDVSTTIKSETSTNNLQITTTTSS</sequence>
<proteinExistence type="predicted"/>
<feature type="non-terminal residue" evidence="1">
    <location>
        <position position="484"/>
    </location>
</feature>
<comment type="caution">
    <text evidence="1">The sequence shown here is derived from an EMBL/GenBank/DDBJ whole genome shotgun (WGS) entry which is preliminary data.</text>
</comment>
<accession>A0A0F9BDI4</accession>
<dbReference type="SUPFAM" id="SSF50998">
    <property type="entry name" value="Quinoprotein alcohol dehydrogenase-like"/>
    <property type="match status" value="1"/>
</dbReference>
<name>A0A0F9BDI4_9ZZZZ</name>
<organism evidence="1">
    <name type="scientific">marine sediment metagenome</name>
    <dbReference type="NCBI Taxonomy" id="412755"/>
    <lineage>
        <taxon>unclassified sequences</taxon>
        <taxon>metagenomes</taxon>
        <taxon>ecological metagenomes</taxon>
    </lineage>
</organism>
<reference evidence="1" key="1">
    <citation type="journal article" date="2015" name="Nature">
        <title>Complex archaea that bridge the gap between prokaryotes and eukaryotes.</title>
        <authorList>
            <person name="Spang A."/>
            <person name="Saw J.H."/>
            <person name="Jorgensen S.L."/>
            <person name="Zaremba-Niedzwiedzka K."/>
            <person name="Martijn J."/>
            <person name="Lind A.E."/>
            <person name="van Eijk R."/>
            <person name="Schleper C."/>
            <person name="Guy L."/>
            <person name="Ettema T.J."/>
        </authorList>
    </citation>
    <scope>NUCLEOTIDE SEQUENCE</scope>
</reference>
<dbReference type="EMBL" id="LAZR01041471">
    <property type="protein sequence ID" value="KKL11907.1"/>
    <property type="molecule type" value="Genomic_DNA"/>
</dbReference>
<feature type="non-terminal residue" evidence="1">
    <location>
        <position position="1"/>
    </location>
</feature>
<dbReference type="InterPro" id="IPR011047">
    <property type="entry name" value="Quinoprotein_ADH-like_sf"/>
</dbReference>